<proteinExistence type="predicted"/>
<evidence type="ECO:0000313" key="3">
    <source>
        <dbReference type="Proteomes" id="UP000070133"/>
    </source>
</evidence>
<gene>
    <name evidence="2" type="ORF">AC578_6544</name>
</gene>
<keyword evidence="1" id="KW-0812">Transmembrane</keyword>
<name>A0A139HHS3_9PEZI</name>
<keyword evidence="3" id="KW-1185">Reference proteome</keyword>
<sequence length="139" mass="15344">MVLVEASRCWRWQIFPSWKLIFMFPLTVVVLLAILSFFHNATIGAGAGEEASFGDAFGQWTESHGAERTGTSAGLAKNIHDHGSQLVRRASMNNFLRFAFAGQPLATHFQTLSWKLVEIRNDSAFGQSCVALAGLQSRK</sequence>
<accession>A0A139HHS3</accession>
<protein>
    <submittedName>
        <fullName evidence="2">Uncharacterized protein</fullName>
    </submittedName>
</protein>
<comment type="caution">
    <text evidence="2">The sequence shown here is derived from an EMBL/GenBank/DDBJ whole genome shotgun (WGS) entry which is preliminary data.</text>
</comment>
<reference evidence="2 3" key="1">
    <citation type="submission" date="2015-07" db="EMBL/GenBank/DDBJ databases">
        <title>Comparative genomics of the Sigatoka disease complex on banana suggests a link between parallel evolutionary changes in Pseudocercospora fijiensis and Pseudocercospora eumusae and increased virulence on the banana host.</title>
        <authorList>
            <person name="Chang T.-C."/>
            <person name="Salvucci A."/>
            <person name="Crous P.W."/>
            <person name="Stergiopoulos I."/>
        </authorList>
    </citation>
    <scope>NUCLEOTIDE SEQUENCE [LARGE SCALE GENOMIC DNA]</scope>
    <source>
        <strain evidence="2 3">CBS 114824</strain>
    </source>
</reference>
<dbReference type="Proteomes" id="UP000070133">
    <property type="component" value="Unassembled WGS sequence"/>
</dbReference>
<organism evidence="2 3">
    <name type="scientific">Pseudocercospora eumusae</name>
    <dbReference type="NCBI Taxonomy" id="321146"/>
    <lineage>
        <taxon>Eukaryota</taxon>
        <taxon>Fungi</taxon>
        <taxon>Dikarya</taxon>
        <taxon>Ascomycota</taxon>
        <taxon>Pezizomycotina</taxon>
        <taxon>Dothideomycetes</taxon>
        <taxon>Dothideomycetidae</taxon>
        <taxon>Mycosphaerellales</taxon>
        <taxon>Mycosphaerellaceae</taxon>
        <taxon>Pseudocercospora</taxon>
    </lineage>
</organism>
<dbReference type="EMBL" id="LFZN01000047">
    <property type="protein sequence ID" value="KXT02018.1"/>
    <property type="molecule type" value="Genomic_DNA"/>
</dbReference>
<feature type="transmembrane region" description="Helical" evidence="1">
    <location>
        <begin position="20"/>
        <end position="38"/>
    </location>
</feature>
<evidence type="ECO:0000256" key="1">
    <source>
        <dbReference type="SAM" id="Phobius"/>
    </source>
</evidence>
<dbReference type="AlphaFoldDB" id="A0A139HHS3"/>
<keyword evidence="1" id="KW-1133">Transmembrane helix</keyword>
<evidence type="ECO:0000313" key="2">
    <source>
        <dbReference type="EMBL" id="KXT02018.1"/>
    </source>
</evidence>
<keyword evidence="1" id="KW-0472">Membrane</keyword>